<sequence length="105" mass="11626">MEHRSSRHSFAEPLPASILHLPPFLGAESTPTQFDDSVQTPLSPLHESFEDDFSDLNLKKPDDAALKFSSAEEPNKLNQNQLANSEKQYCFADCLGVSDCLSAMK</sequence>
<proteinExistence type="predicted"/>
<evidence type="ECO:0000313" key="1">
    <source>
        <dbReference type="EMBL" id="KAJ1110380.1"/>
    </source>
</evidence>
<comment type="caution">
    <text evidence="1">The sequence shown here is derived from an EMBL/GenBank/DDBJ whole genome shotgun (WGS) entry which is preliminary data.</text>
</comment>
<organism evidence="1 2">
    <name type="scientific">Pleurodeles waltl</name>
    <name type="common">Iberian ribbed newt</name>
    <dbReference type="NCBI Taxonomy" id="8319"/>
    <lineage>
        <taxon>Eukaryota</taxon>
        <taxon>Metazoa</taxon>
        <taxon>Chordata</taxon>
        <taxon>Craniata</taxon>
        <taxon>Vertebrata</taxon>
        <taxon>Euteleostomi</taxon>
        <taxon>Amphibia</taxon>
        <taxon>Batrachia</taxon>
        <taxon>Caudata</taxon>
        <taxon>Salamandroidea</taxon>
        <taxon>Salamandridae</taxon>
        <taxon>Pleurodelinae</taxon>
        <taxon>Pleurodeles</taxon>
    </lineage>
</organism>
<dbReference type="EMBL" id="JANPWB010000013">
    <property type="protein sequence ID" value="KAJ1110380.1"/>
    <property type="molecule type" value="Genomic_DNA"/>
</dbReference>
<dbReference type="Proteomes" id="UP001066276">
    <property type="component" value="Chromosome 9"/>
</dbReference>
<name>A0AAV7N681_PLEWA</name>
<dbReference type="AlphaFoldDB" id="A0AAV7N681"/>
<evidence type="ECO:0000313" key="2">
    <source>
        <dbReference type="Proteomes" id="UP001066276"/>
    </source>
</evidence>
<gene>
    <name evidence="1" type="ORF">NDU88_007732</name>
</gene>
<reference evidence="1" key="1">
    <citation type="journal article" date="2022" name="bioRxiv">
        <title>Sequencing and chromosome-scale assembly of the giantPleurodeles waltlgenome.</title>
        <authorList>
            <person name="Brown T."/>
            <person name="Elewa A."/>
            <person name="Iarovenko S."/>
            <person name="Subramanian E."/>
            <person name="Araus A.J."/>
            <person name="Petzold A."/>
            <person name="Susuki M."/>
            <person name="Suzuki K.-i.T."/>
            <person name="Hayashi T."/>
            <person name="Toyoda A."/>
            <person name="Oliveira C."/>
            <person name="Osipova E."/>
            <person name="Leigh N.D."/>
            <person name="Simon A."/>
            <person name="Yun M.H."/>
        </authorList>
    </citation>
    <scope>NUCLEOTIDE SEQUENCE</scope>
    <source>
        <strain evidence="1">20211129_DDA</strain>
        <tissue evidence="1">Liver</tissue>
    </source>
</reference>
<accession>A0AAV7N681</accession>
<keyword evidence="2" id="KW-1185">Reference proteome</keyword>
<protein>
    <submittedName>
        <fullName evidence="1">Uncharacterized protein</fullName>
    </submittedName>
</protein>